<dbReference type="InterPro" id="IPR020449">
    <property type="entry name" value="Tscrpt_reg_AraC-type_HTH"/>
</dbReference>
<dbReference type="Pfam" id="PF12833">
    <property type="entry name" value="HTH_18"/>
    <property type="match status" value="1"/>
</dbReference>
<protein>
    <submittedName>
        <fullName evidence="6">Right origin-binding protein</fullName>
    </submittedName>
</protein>
<dbReference type="InterPro" id="IPR003313">
    <property type="entry name" value="AraC-bd"/>
</dbReference>
<dbReference type="PRINTS" id="PR00032">
    <property type="entry name" value="HTHARAC"/>
</dbReference>
<dbReference type="InterPro" id="IPR009057">
    <property type="entry name" value="Homeodomain-like_sf"/>
</dbReference>
<dbReference type="InterPro" id="IPR018060">
    <property type="entry name" value="HTH_AraC"/>
</dbReference>
<dbReference type="OrthoDB" id="9791615at2"/>
<dbReference type="InterPro" id="IPR037923">
    <property type="entry name" value="HTH-like"/>
</dbReference>
<dbReference type="PANTHER" id="PTHR43280">
    <property type="entry name" value="ARAC-FAMILY TRANSCRIPTIONAL REGULATOR"/>
    <property type="match status" value="1"/>
</dbReference>
<dbReference type="GO" id="GO:0003700">
    <property type="term" value="F:DNA-binding transcription factor activity"/>
    <property type="evidence" value="ECO:0007669"/>
    <property type="project" value="InterPro"/>
</dbReference>
<evidence type="ECO:0000313" key="6">
    <source>
        <dbReference type="EMBL" id="SOY32413.1"/>
    </source>
</evidence>
<name>A0A2K4ZPJ6_9FIRM</name>
<keyword evidence="3" id="KW-0804">Transcription</keyword>
<dbReference type="EMBL" id="OFSM01000049">
    <property type="protein sequence ID" value="SOY32413.1"/>
    <property type="molecule type" value="Genomic_DNA"/>
</dbReference>
<dbReference type="GO" id="GO:0043565">
    <property type="term" value="F:sequence-specific DNA binding"/>
    <property type="evidence" value="ECO:0007669"/>
    <property type="project" value="InterPro"/>
</dbReference>
<evidence type="ECO:0000256" key="1">
    <source>
        <dbReference type="ARBA" id="ARBA00023015"/>
    </source>
</evidence>
<feature type="compositionally biased region" description="Polar residues" evidence="4">
    <location>
        <begin position="290"/>
        <end position="304"/>
    </location>
</feature>
<keyword evidence="2" id="KW-0238">DNA-binding</keyword>
<dbReference type="PROSITE" id="PS01124">
    <property type="entry name" value="HTH_ARAC_FAMILY_2"/>
    <property type="match status" value="1"/>
</dbReference>
<dbReference type="SUPFAM" id="SSF46689">
    <property type="entry name" value="Homeodomain-like"/>
    <property type="match status" value="2"/>
</dbReference>
<proteinExistence type="predicted"/>
<evidence type="ECO:0000256" key="3">
    <source>
        <dbReference type="ARBA" id="ARBA00023163"/>
    </source>
</evidence>
<dbReference type="RefSeq" id="WP_103242360.1">
    <property type="nucleotide sequence ID" value="NZ_JANJZD010000054.1"/>
</dbReference>
<keyword evidence="7" id="KW-1185">Reference proteome</keyword>
<feature type="domain" description="HTH araC/xylS-type" evidence="5">
    <location>
        <begin position="189"/>
        <end position="287"/>
    </location>
</feature>
<dbReference type="Gene3D" id="2.60.120.10">
    <property type="entry name" value="Jelly Rolls"/>
    <property type="match status" value="1"/>
</dbReference>
<dbReference type="SMART" id="SM00342">
    <property type="entry name" value="HTH_ARAC"/>
    <property type="match status" value="1"/>
</dbReference>
<evidence type="ECO:0000256" key="2">
    <source>
        <dbReference type="ARBA" id="ARBA00023125"/>
    </source>
</evidence>
<organism evidence="6 7">
    <name type="scientific">Acetatifactor muris</name>
    <dbReference type="NCBI Taxonomy" id="879566"/>
    <lineage>
        <taxon>Bacteria</taxon>
        <taxon>Bacillati</taxon>
        <taxon>Bacillota</taxon>
        <taxon>Clostridia</taxon>
        <taxon>Lachnospirales</taxon>
        <taxon>Lachnospiraceae</taxon>
        <taxon>Acetatifactor</taxon>
    </lineage>
</organism>
<evidence type="ECO:0000256" key="4">
    <source>
        <dbReference type="SAM" id="MobiDB-lite"/>
    </source>
</evidence>
<dbReference type="SUPFAM" id="SSF51215">
    <property type="entry name" value="Regulatory protein AraC"/>
    <property type="match status" value="1"/>
</dbReference>
<gene>
    <name evidence="6" type="primary">rob_3</name>
    <name evidence="6" type="ORF">AMURIS_05172</name>
</gene>
<dbReference type="Proteomes" id="UP000236311">
    <property type="component" value="Unassembled WGS sequence"/>
</dbReference>
<dbReference type="InterPro" id="IPR018062">
    <property type="entry name" value="HTH_AraC-typ_CS"/>
</dbReference>
<keyword evidence="1" id="KW-0805">Transcription regulation</keyword>
<sequence length="304" mass="34796">MDHTPLHETKTHGTATFPFTVYRGIIPEYFRSFPLHWHDEFELIYCVQGKVLVTVWGQAYTLCAGSLIVVLPRAVHSIGQCGSALGEYFNIMFHPMLFKGPEDDPCYEKYVLPFLNGEKTLDCCHPSDSPFNQAVTPCILSMLEHRRDSYSTHELMMKSCLFLLLHHMNQNSTAVKYNSLPQLSYGRLKDALYYVQHFYDQEISVKAAARQCGFSESHFMKLFREFTGISFNAYLVNYRLDLAARQLSETGLKVIDIAENCGFRNHSYFTRAFRQKYGRTPVEYRKAAHTSHTQSAPTASSPPA</sequence>
<dbReference type="PANTHER" id="PTHR43280:SF34">
    <property type="entry name" value="ARAC-FAMILY TRANSCRIPTIONAL REGULATOR"/>
    <property type="match status" value="1"/>
</dbReference>
<dbReference type="AlphaFoldDB" id="A0A2K4ZPJ6"/>
<dbReference type="Gene3D" id="1.10.10.60">
    <property type="entry name" value="Homeodomain-like"/>
    <property type="match status" value="2"/>
</dbReference>
<dbReference type="InterPro" id="IPR014710">
    <property type="entry name" value="RmlC-like_jellyroll"/>
</dbReference>
<dbReference type="PROSITE" id="PS00041">
    <property type="entry name" value="HTH_ARAC_FAMILY_1"/>
    <property type="match status" value="1"/>
</dbReference>
<dbReference type="Pfam" id="PF02311">
    <property type="entry name" value="AraC_binding"/>
    <property type="match status" value="1"/>
</dbReference>
<feature type="region of interest" description="Disordered" evidence="4">
    <location>
        <begin position="284"/>
        <end position="304"/>
    </location>
</feature>
<accession>A0A2K4ZPJ6</accession>
<evidence type="ECO:0000313" key="7">
    <source>
        <dbReference type="Proteomes" id="UP000236311"/>
    </source>
</evidence>
<reference evidence="6 7" key="1">
    <citation type="submission" date="2018-01" db="EMBL/GenBank/DDBJ databases">
        <authorList>
            <person name="Gaut B.S."/>
            <person name="Morton B.R."/>
            <person name="Clegg M.T."/>
            <person name="Duvall M.R."/>
        </authorList>
    </citation>
    <scope>NUCLEOTIDE SEQUENCE [LARGE SCALE GENOMIC DNA]</scope>
    <source>
        <strain evidence="6">GP69</strain>
    </source>
</reference>
<evidence type="ECO:0000259" key="5">
    <source>
        <dbReference type="PROSITE" id="PS01124"/>
    </source>
</evidence>